<feature type="domain" description="DUF4935" evidence="1">
    <location>
        <begin position="6"/>
        <end position="171"/>
    </location>
</feature>
<dbReference type="OrthoDB" id="8685584at2"/>
<evidence type="ECO:0000259" key="1">
    <source>
        <dbReference type="Pfam" id="PF16289"/>
    </source>
</evidence>
<comment type="caution">
    <text evidence="2">The sequence shown here is derived from an EMBL/GenBank/DDBJ whole genome shotgun (WGS) entry which is preliminary data.</text>
</comment>
<gene>
    <name evidence="2" type="ORF">OC25_17735</name>
</gene>
<keyword evidence="3" id="KW-1185">Reference proteome</keyword>
<organism evidence="2 3">
    <name type="scientific">Pedobacter kyungheensis</name>
    <dbReference type="NCBI Taxonomy" id="1069985"/>
    <lineage>
        <taxon>Bacteria</taxon>
        <taxon>Pseudomonadati</taxon>
        <taxon>Bacteroidota</taxon>
        <taxon>Sphingobacteriia</taxon>
        <taxon>Sphingobacteriales</taxon>
        <taxon>Sphingobacteriaceae</taxon>
        <taxon>Pedobacter</taxon>
    </lineage>
</organism>
<accession>A0A0C1FKD6</accession>
<dbReference type="EMBL" id="JSYN01000021">
    <property type="protein sequence ID" value="KIA92273.1"/>
    <property type="molecule type" value="Genomic_DNA"/>
</dbReference>
<protein>
    <recommendedName>
        <fullName evidence="1">DUF4935 domain-containing protein</fullName>
    </recommendedName>
</protein>
<sequence>MIHLALDTCVWIELLKRDLDAEAGLLEEIQYWLSTGELILVNTQNINREWNRNKEINLKAILGSIREKDKELTSILHSSNPIKTTHTPDKVQDKLEKRVAMLDQMFSEKILEARENDEIYIEAAKKNLNCYAPNHKKDSYRDTINILSLKHFLKASKLTQCYFATINYKDFSADNQRYTLHTMLESDFKECGLEYVYCENEIGKPFAEKLFGHYLRPNLPSFEEHLKHLAKAEENKKLKDRRVKEVMMSEEADPEFLENCMYLDTILLKSKPNSLEKVILNALFEKHPGYRKYFVRKLAENGLV</sequence>
<dbReference type="AlphaFoldDB" id="A0A0C1FKD6"/>
<dbReference type="RefSeq" id="WP_039478802.1">
    <property type="nucleotide sequence ID" value="NZ_JSYN01000021.1"/>
</dbReference>
<name>A0A0C1FKD6_9SPHI</name>
<evidence type="ECO:0000313" key="2">
    <source>
        <dbReference type="EMBL" id="KIA92273.1"/>
    </source>
</evidence>
<dbReference type="Pfam" id="PF16289">
    <property type="entry name" value="PIN_12"/>
    <property type="match status" value="1"/>
</dbReference>
<dbReference type="Proteomes" id="UP000031246">
    <property type="component" value="Unassembled WGS sequence"/>
</dbReference>
<evidence type="ECO:0000313" key="3">
    <source>
        <dbReference type="Proteomes" id="UP000031246"/>
    </source>
</evidence>
<reference evidence="2 3" key="1">
    <citation type="submission" date="2014-10" db="EMBL/GenBank/DDBJ databases">
        <title>Pedobacter Kyungheensis.</title>
        <authorList>
            <person name="Anderson B.M."/>
            <person name="Newman J.D."/>
        </authorList>
    </citation>
    <scope>NUCLEOTIDE SEQUENCE [LARGE SCALE GENOMIC DNA]</scope>
    <source>
        <strain evidence="2 3">KACC 16221</strain>
    </source>
</reference>
<proteinExistence type="predicted"/>
<dbReference type="InterPro" id="IPR032557">
    <property type="entry name" value="DUF4935"/>
</dbReference>